<dbReference type="OrthoDB" id="9790489at2"/>
<comment type="caution">
    <text evidence="2">The sequence shown here is derived from an EMBL/GenBank/DDBJ whole genome shotgun (WGS) entry which is preliminary data.</text>
</comment>
<evidence type="ECO:0000313" key="3">
    <source>
        <dbReference type="Proteomes" id="UP000245778"/>
    </source>
</evidence>
<dbReference type="Pfam" id="PF14194">
    <property type="entry name" value="Cys_rich_VLP"/>
    <property type="match status" value="1"/>
</dbReference>
<gene>
    <name evidence="2" type="ORF">C7373_10682</name>
</gene>
<dbReference type="Proteomes" id="UP000245778">
    <property type="component" value="Unassembled WGS sequence"/>
</dbReference>
<organism evidence="2 3">
    <name type="scientific">Intestinimonas butyriciproducens</name>
    <dbReference type="NCBI Taxonomy" id="1297617"/>
    <lineage>
        <taxon>Bacteria</taxon>
        <taxon>Bacillati</taxon>
        <taxon>Bacillota</taxon>
        <taxon>Clostridia</taxon>
        <taxon>Eubacteriales</taxon>
        <taxon>Intestinimonas</taxon>
    </lineage>
</organism>
<dbReference type="RefSeq" id="WP_087214601.1">
    <property type="nucleotide sequence ID" value="NZ_JAHLNE010000012.1"/>
</dbReference>
<proteinExistence type="predicted"/>
<reference evidence="2 3" key="1">
    <citation type="submission" date="2018-04" db="EMBL/GenBank/DDBJ databases">
        <title>Genomic Encyclopedia of Type Strains, Phase IV (KMG-IV): sequencing the most valuable type-strain genomes for metagenomic binning, comparative biology and taxonomic classification.</title>
        <authorList>
            <person name="Goeker M."/>
        </authorList>
    </citation>
    <scope>NUCLEOTIDE SEQUENCE [LARGE SCALE GENOMIC DNA]</scope>
    <source>
        <strain evidence="2 3">DSM 26588</strain>
    </source>
</reference>
<dbReference type="InterPro" id="IPR025973">
    <property type="entry name" value="Cys_rich_VLP_dom"/>
</dbReference>
<feature type="domain" description="Cysteine-rich VLP" evidence="1">
    <location>
        <begin position="23"/>
        <end position="74"/>
    </location>
</feature>
<evidence type="ECO:0000259" key="1">
    <source>
        <dbReference type="Pfam" id="PF14194"/>
    </source>
</evidence>
<dbReference type="AlphaFoldDB" id="A0A2U1BIT3"/>
<accession>A0A2U1BIT3</accession>
<dbReference type="EMBL" id="QEKK01000006">
    <property type="protein sequence ID" value="PVY48575.1"/>
    <property type="molecule type" value="Genomic_DNA"/>
</dbReference>
<sequence>MFNIKGFPPIERRPDSSLYRMDAKQRREALRLIKGLCSYYDNGNCLYLDRGEEVTCPQSISYSVCCKFFRHVLLKDKEGKGLEAEVFQCDALKHCELCGKAFSSPSYRAKYCEGCKAKVQRRQKAEHARKKRAESRKIEVGKD</sequence>
<name>A0A2U1BIT3_9FIRM</name>
<protein>
    <recommendedName>
        <fullName evidence="1">Cysteine-rich VLP domain-containing protein</fullName>
    </recommendedName>
</protein>
<evidence type="ECO:0000313" key="2">
    <source>
        <dbReference type="EMBL" id="PVY48575.1"/>
    </source>
</evidence>